<evidence type="ECO:0000259" key="1">
    <source>
        <dbReference type="Pfam" id="PF24968"/>
    </source>
</evidence>
<dbReference type="InterPro" id="IPR056672">
    <property type="entry name" value="DUF7770"/>
</dbReference>
<dbReference type="AlphaFoldDB" id="A0AA35M2N8"/>
<dbReference type="Proteomes" id="UP001160390">
    <property type="component" value="Unassembled WGS sequence"/>
</dbReference>
<reference evidence="2" key="1">
    <citation type="submission" date="2023-01" db="EMBL/GenBank/DDBJ databases">
        <authorList>
            <person name="Piombo E."/>
        </authorList>
    </citation>
    <scope>NUCLEOTIDE SEQUENCE</scope>
</reference>
<sequence length="231" mass="26739">MSPDIEEVQEEVYNITQSADLFPTEFLAARCSAIYLELLDPNRHRTAETGEFPLNHASLKIDFEEPVSGYRGLCLDVQLAEDEPSHDSENNPRGMVCIKLVRWTHRSPSSLRTLRIRSKSGLLFKEIFDLIVNKRMIYFSFISDDRQFFGCRDFIAQVISVLESEGLVESKLDRSEIKDMLNSISTVYDVLGRRFGQGCDRWCPIYKGEFLLYTRINLDKIEYSRVPDFES</sequence>
<comment type="caution">
    <text evidence="2">The sequence shown here is derived from an EMBL/GenBank/DDBJ whole genome shotgun (WGS) entry which is preliminary data.</text>
</comment>
<proteinExistence type="predicted"/>
<organism evidence="2 3">
    <name type="scientific">Clonostachys chloroleuca</name>
    <dbReference type="NCBI Taxonomy" id="1926264"/>
    <lineage>
        <taxon>Eukaryota</taxon>
        <taxon>Fungi</taxon>
        <taxon>Dikarya</taxon>
        <taxon>Ascomycota</taxon>
        <taxon>Pezizomycotina</taxon>
        <taxon>Sordariomycetes</taxon>
        <taxon>Hypocreomycetidae</taxon>
        <taxon>Hypocreales</taxon>
        <taxon>Bionectriaceae</taxon>
        <taxon>Clonostachys</taxon>
    </lineage>
</organism>
<accession>A0AA35M2N8</accession>
<name>A0AA35M2N8_9HYPO</name>
<dbReference type="Pfam" id="PF24968">
    <property type="entry name" value="DUF7770"/>
    <property type="match status" value="1"/>
</dbReference>
<keyword evidence="3" id="KW-1185">Reference proteome</keyword>
<evidence type="ECO:0000313" key="3">
    <source>
        <dbReference type="Proteomes" id="UP001160390"/>
    </source>
</evidence>
<protein>
    <recommendedName>
        <fullName evidence="1">DUF7770 domain-containing protein</fullName>
    </recommendedName>
</protein>
<gene>
    <name evidence="2" type="ORF">CCHLO57077_00017852</name>
</gene>
<feature type="domain" description="DUF7770" evidence="1">
    <location>
        <begin position="55"/>
        <end position="210"/>
    </location>
</feature>
<dbReference type="EMBL" id="CABFNP030000999">
    <property type="protein sequence ID" value="CAI6089396.1"/>
    <property type="molecule type" value="Genomic_DNA"/>
</dbReference>
<evidence type="ECO:0000313" key="2">
    <source>
        <dbReference type="EMBL" id="CAI6089396.1"/>
    </source>
</evidence>